<dbReference type="RefSeq" id="XP_014177869.1">
    <property type="nucleotide sequence ID" value="XM_014322394.1"/>
</dbReference>
<comment type="caution">
    <text evidence="2">The sequence shown here is derived from an EMBL/GenBank/DDBJ whole genome shotgun (WGS) entry which is preliminary data.</text>
</comment>
<dbReference type="Proteomes" id="UP000002748">
    <property type="component" value="Unassembled WGS sequence"/>
</dbReference>
<organism evidence="2 3">
    <name type="scientific">Trichosporon asahii var. asahii (strain ATCC 90039 / CBS 2479 / JCM 2466 / KCTC 7840 / NBRC 103889/ NCYC 2677 / UAMH 7654)</name>
    <name type="common">Yeast</name>
    <dbReference type="NCBI Taxonomy" id="1186058"/>
    <lineage>
        <taxon>Eukaryota</taxon>
        <taxon>Fungi</taxon>
        <taxon>Dikarya</taxon>
        <taxon>Basidiomycota</taxon>
        <taxon>Agaricomycotina</taxon>
        <taxon>Tremellomycetes</taxon>
        <taxon>Trichosporonales</taxon>
        <taxon>Trichosporonaceae</taxon>
        <taxon>Trichosporon</taxon>
    </lineage>
</organism>
<dbReference type="GeneID" id="25987530"/>
<proteinExistence type="predicted"/>
<name>J6ERL9_TRIAS</name>
<keyword evidence="1" id="KW-1133">Transmembrane helix</keyword>
<dbReference type="AlphaFoldDB" id="J6ERL9"/>
<keyword evidence="1" id="KW-0812">Transmembrane</keyword>
<evidence type="ECO:0000313" key="2">
    <source>
        <dbReference type="EMBL" id="EJT47159.1"/>
    </source>
</evidence>
<protein>
    <submittedName>
        <fullName evidence="2">Uncharacterized protein</fullName>
    </submittedName>
</protein>
<dbReference type="VEuPathDB" id="FungiDB:A1Q1_04017"/>
<sequence>MPPAMDDKERKYILVHDPFGYGPWISLLLMVFLEVAIGRLFNNVLLLYGGASAGANSALLSIRAGAGHRMSLSLAWEQMSFGCVREGCAISLHGDRAPCGRQVSLTELSAVALVTIG</sequence>
<keyword evidence="1" id="KW-0472">Membrane</keyword>
<feature type="transmembrane region" description="Helical" evidence="1">
    <location>
        <begin position="21"/>
        <end position="41"/>
    </location>
</feature>
<dbReference type="KEGG" id="tasa:A1Q1_04017"/>
<gene>
    <name evidence="2" type="ORF">A1Q1_04017</name>
</gene>
<dbReference type="EMBL" id="ALBS01000261">
    <property type="protein sequence ID" value="EJT47159.1"/>
    <property type="molecule type" value="Genomic_DNA"/>
</dbReference>
<feature type="transmembrane region" description="Helical" evidence="1">
    <location>
        <begin position="47"/>
        <end position="66"/>
    </location>
</feature>
<evidence type="ECO:0000313" key="3">
    <source>
        <dbReference type="Proteomes" id="UP000002748"/>
    </source>
</evidence>
<evidence type="ECO:0000256" key="1">
    <source>
        <dbReference type="SAM" id="Phobius"/>
    </source>
</evidence>
<accession>J6ERL9</accession>
<reference evidence="2 3" key="1">
    <citation type="journal article" date="2012" name="Eukaryot. Cell">
        <title>Draft genome sequence of CBS 2479, the standard type strain of Trichosporon asahii.</title>
        <authorList>
            <person name="Yang R.Y."/>
            <person name="Li H.T."/>
            <person name="Zhu H."/>
            <person name="Zhou G.P."/>
            <person name="Wang M."/>
            <person name="Wang L."/>
        </authorList>
    </citation>
    <scope>NUCLEOTIDE SEQUENCE [LARGE SCALE GENOMIC DNA]</scope>
    <source>
        <strain evidence="3">ATCC 90039 / CBS 2479 / JCM 2466 / KCTC 7840 / NCYC 2677 / UAMH 7654</strain>
    </source>
</reference>
<dbReference type="HOGENOM" id="CLU_2086478_0_0_1"/>